<proteinExistence type="predicted"/>
<dbReference type="AlphaFoldDB" id="A0A3P7R9A6"/>
<evidence type="ECO:0008006" key="3">
    <source>
        <dbReference type="Google" id="ProtNLM"/>
    </source>
</evidence>
<name>A0A3P7R9A6_9BILA</name>
<sequence>MMANSWNRDWGEDGSLTLIRVKKSVASSNIAKLLHYS</sequence>
<organism evidence="1 2">
    <name type="scientific">Gongylonema pulchrum</name>
    <dbReference type="NCBI Taxonomy" id="637853"/>
    <lineage>
        <taxon>Eukaryota</taxon>
        <taxon>Metazoa</taxon>
        <taxon>Ecdysozoa</taxon>
        <taxon>Nematoda</taxon>
        <taxon>Chromadorea</taxon>
        <taxon>Rhabditida</taxon>
        <taxon>Spirurina</taxon>
        <taxon>Spiruromorpha</taxon>
        <taxon>Spiruroidea</taxon>
        <taxon>Gongylonematidae</taxon>
        <taxon>Gongylonema</taxon>
    </lineage>
</organism>
<dbReference type="EMBL" id="UYRT01094519">
    <property type="protein sequence ID" value="VDN39656.1"/>
    <property type="molecule type" value="Genomic_DNA"/>
</dbReference>
<keyword evidence="2" id="KW-1185">Reference proteome</keyword>
<reference evidence="1 2" key="1">
    <citation type="submission" date="2018-11" db="EMBL/GenBank/DDBJ databases">
        <authorList>
            <consortium name="Pathogen Informatics"/>
        </authorList>
    </citation>
    <scope>NUCLEOTIDE SEQUENCE [LARGE SCALE GENOMIC DNA]</scope>
</reference>
<evidence type="ECO:0000313" key="1">
    <source>
        <dbReference type="EMBL" id="VDN39656.1"/>
    </source>
</evidence>
<gene>
    <name evidence="1" type="ORF">GPUH_LOCUS22209</name>
</gene>
<dbReference type="Proteomes" id="UP000271098">
    <property type="component" value="Unassembled WGS sequence"/>
</dbReference>
<evidence type="ECO:0000313" key="2">
    <source>
        <dbReference type="Proteomes" id="UP000271098"/>
    </source>
</evidence>
<accession>A0A3P7R9A6</accession>
<protein>
    <recommendedName>
        <fullName evidence="3">Peptidase C1A papain C-terminal domain-containing protein</fullName>
    </recommendedName>
</protein>